<evidence type="ECO:0000256" key="5">
    <source>
        <dbReference type="ARBA" id="ARBA00023244"/>
    </source>
</evidence>
<dbReference type="InterPro" id="IPR035996">
    <property type="entry name" value="4pyrrol_Methylase_sf"/>
</dbReference>
<accession>A0A9X4QYN6</accession>
<dbReference type="NCBIfam" id="TIGR01469">
    <property type="entry name" value="cobA_cysG_Cterm"/>
    <property type="match status" value="1"/>
</dbReference>
<protein>
    <recommendedName>
        <fullName evidence="1">uroporphyrinogen-III C-methyltransferase</fullName>
        <ecNumber evidence="1">2.1.1.107</ecNumber>
    </recommendedName>
</protein>
<dbReference type="CDD" id="cd11642">
    <property type="entry name" value="SUMT"/>
    <property type="match status" value="1"/>
</dbReference>
<dbReference type="Gene3D" id="3.40.1010.10">
    <property type="entry name" value="Cobalt-precorrin-4 Transmethylase, Domain 1"/>
    <property type="match status" value="1"/>
</dbReference>
<evidence type="ECO:0000259" key="7">
    <source>
        <dbReference type="Pfam" id="PF00590"/>
    </source>
</evidence>
<dbReference type="InterPro" id="IPR050161">
    <property type="entry name" value="Siro_Cobalamin_biosynth"/>
</dbReference>
<comment type="caution">
    <text evidence="8">The sequence shown here is derived from an EMBL/GenBank/DDBJ whole genome shotgun (WGS) entry which is preliminary data.</text>
</comment>
<dbReference type="EC" id="2.1.1.107" evidence="1"/>
<feature type="domain" description="Tetrapyrrole methylase" evidence="7">
    <location>
        <begin position="8"/>
        <end position="217"/>
    </location>
</feature>
<dbReference type="PROSITE" id="PS00840">
    <property type="entry name" value="SUMT_2"/>
    <property type="match status" value="1"/>
</dbReference>
<dbReference type="RefSeq" id="WP_277583027.1">
    <property type="nucleotide sequence ID" value="NZ_JAMBPY010000002.1"/>
</dbReference>
<keyword evidence="2 6" id="KW-0489">Methyltransferase</keyword>
<reference evidence="8" key="1">
    <citation type="submission" date="2022-05" db="EMBL/GenBank/DDBJ databases">
        <title>Comparative genomics of Staphylococcus equorum isolates.</title>
        <authorList>
            <person name="Luelf R.H."/>
        </authorList>
    </citation>
    <scope>NUCLEOTIDE SEQUENCE</scope>
    <source>
        <strain evidence="8">TMW 2.2497</strain>
    </source>
</reference>
<evidence type="ECO:0000256" key="3">
    <source>
        <dbReference type="ARBA" id="ARBA00022679"/>
    </source>
</evidence>
<keyword evidence="5" id="KW-0627">Porphyrin biosynthesis</keyword>
<proteinExistence type="inferred from homology"/>
<evidence type="ECO:0000256" key="2">
    <source>
        <dbReference type="ARBA" id="ARBA00022603"/>
    </source>
</evidence>
<dbReference type="FunFam" id="3.40.1010.10:FF:000001">
    <property type="entry name" value="Siroheme synthase"/>
    <property type="match status" value="1"/>
</dbReference>
<dbReference type="GO" id="GO:0004851">
    <property type="term" value="F:uroporphyrin-III C-methyltransferase activity"/>
    <property type="evidence" value="ECO:0007669"/>
    <property type="project" value="UniProtKB-EC"/>
</dbReference>
<name>A0A9X4QYN6_9STAP</name>
<dbReference type="Pfam" id="PF00590">
    <property type="entry name" value="TP_methylase"/>
    <property type="match status" value="1"/>
</dbReference>
<dbReference type="AlphaFoldDB" id="A0A9X4QYN6"/>
<dbReference type="Gene3D" id="3.30.950.10">
    <property type="entry name" value="Methyltransferase, Cobalt-precorrin-4 Transmethylase, Domain 2"/>
    <property type="match status" value="1"/>
</dbReference>
<evidence type="ECO:0000256" key="1">
    <source>
        <dbReference type="ARBA" id="ARBA00012162"/>
    </source>
</evidence>
<keyword evidence="4" id="KW-0949">S-adenosyl-L-methionine</keyword>
<dbReference type="PANTHER" id="PTHR45790:SF3">
    <property type="entry name" value="S-ADENOSYL-L-METHIONINE-DEPENDENT UROPORPHYRINOGEN III METHYLTRANSFERASE, CHLOROPLASTIC"/>
    <property type="match status" value="1"/>
</dbReference>
<keyword evidence="9" id="KW-1185">Reference proteome</keyword>
<evidence type="ECO:0000256" key="4">
    <source>
        <dbReference type="ARBA" id="ARBA00022691"/>
    </source>
</evidence>
<comment type="similarity">
    <text evidence="6">Belongs to the precorrin methyltransferase family.</text>
</comment>
<dbReference type="InterPro" id="IPR014777">
    <property type="entry name" value="4pyrrole_Mease_sub1"/>
</dbReference>
<dbReference type="GO" id="GO:0019354">
    <property type="term" value="P:siroheme biosynthetic process"/>
    <property type="evidence" value="ECO:0007669"/>
    <property type="project" value="InterPro"/>
</dbReference>
<dbReference type="GO" id="GO:0032259">
    <property type="term" value="P:methylation"/>
    <property type="evidence" value="ECO:0007669"/>
    <property type="project" value="UniProtKB-KW"/>
</dbReference>
<dbReference type="SUPFAM" id="SSF53790">
    <property type="entry name" value="Tetrapyrrole methylase"/>
    <property type="match status" value="1"/>
</dbReference>
<evidence type="ECO:0000313" key="9">
    <source>
        <dbReference type="Proteomes" id="UP001152422"/>
    </source>
</evidence>
<dbReference type="PANTHER" id="PTHR45790">
    <property type="entry name" value="SIROHEME SYNTHASE-RELATED"/>
    <property type="match status" value="1"/>
</dbReference>
<evidence type="ECO:0000313" key="8">
    <source>
        <dbReference type="EMBL" id="MDG0845668.1"/>
    </source>
</evidence>
<evidence type="ECO:0000256" key="6">
    <source>
        <dbReference type="RuleBase" id="RU003960"/>
    </source>
</evidence>
<dbReference type="InterPro" id="IPR006366">
    <property type="entry name" value="CobA/CysG_C"/>
</dbReference>
<dbReference type="NCBIfam" id="NF004790">
    <property type="entry name" value="PRK06136.1"/>
    <property type="match status" value="1"/>
</dbReference>
<dbReference type="InterPro" id="IPR014776">
    <property type="entry name" value="4pyrrole_Mease_sub2"/>
</dbReference>
<keyword evidence="3 6" id="KW-0808">Transferase</keyword>
<organism evidence="8 9">
    <name type="scientific">Staphylococcus equorum</name>
    <dbReference type="NCBI Taxonomy" id="246432"/>
    <lineage>
        <taxon>Bacteria</taxon>
        <taxon>Bacillati</taxon>
        <taxon>Bacillota</taxon>
        <taxon>Bacilli</taxon>
        <taxon>Bacillales</taxon>
        <taxon>Staphylococcaceae</taxon>
        <taxon>Staphylococcus</taxon>
    </lineage>
</organism>
<sequence>MPLNTYGKVYLVGAGPGQPELLTRKAERLIRSADIILYDRLVNPFILQLVRPEIEIINVGKEAYRKHIQQQVINEKLISAAKHHKCVVRLKGGDPAIFGRVHEEVVTLSQAGIDFEVVPGITTASAAVASVGLGLTIRNVAHSVIFTTGHLNKNSQQQVDVTALINGGTLAIYMGVKQLSEIMNEIYQTTQVDYPVLLIFNVSSFNEKHIIGTVTTIVEQVSDDLEQISPGIVIVGDIAAYENIKSTLKKCTSKKYLISGPRLQAIEQAFDIYENGGWCLINPDEKHELHHSQQLFIEQQLMQHFDEKIHSKDIK</sequence>
<gene>
    <name evidence="8" type="primary">cobA</name>
    <name evidence="8" type="ORF">M4L89_05475</name>
</gene>
<dbReference type="EMBL" id="JAMBQA010000002">
    <property type="protein sequence ID" value="MDG0845668.1"/>
    <property type="molecule type" value="Genomic_DNA"/>
</dbReference>
<dbReference type="InterPro" id="IPR000878">
    <property type="entry name" value="4pyrrol_Mease"/>
</dbReference>
<dbReference type="Proteomes" id="UP001152422">
    <property type="component" value="Unassembled WGS sequence"/>
</dbReference>
<dbReference type="InterPro" id="IPR003043">
    <property type="entry name" value="Uropor_MeTrfase_CS"/>
</dbReference>